<comment type="caution">
    <text evidence="1">The sequence shown here is derived from an EMBL/GenBank/DDBJ whole genome shotgun (WGS) entry which is preliminary data.</text>
</comment>
<evidence type="ECO:0000313" key="1">
    <source>
        <dbReference type="EMBL" id="KAF0934950.1"/>
    </source>
</evidence>
<keyword evidence="2" id="KW-1185">Reference proteome</keyword>
<proteinExistence type="predicted"/>
<organism evidence="1 2">
    <name type="scientific">Oryza meyeriana var. granulata</name>
    <dbReference type="NCBI Taxonomy" id="110450"/>
    <lineage>
        <taxon>Eukaryota</taxon>
        <taxon>Viridiplantae</taxon>
        <taxon>Streptophyta</taxon>
        <taxon>Embryophyta</taxon>
        <taxon>Tracheophyta</taxon>
        <taxon>Spermatophyta</taxon>
        <taxon>Magnoliopsida</taxon>
        <taxon>Liliopsida</taxon>
        <taxon>Poales</taxon>
        <taxon>Poaceae</taxon>
        <taxon>BOP clade</taxon>
        <taxon>Oryzoideae</taxon>
        <taxon>Oryzeae</taxon>
        <taxon>Oryzinae</taxon>
        <taxon>Oryza</taxon>
        <taxon>Oryza meyeriana</taxon>
    </lineage>
</organism>
<accession>A0A6G1FDG0</accession>
<gene>
    <name evidence="1" type="ORF">E2562_028938</name>
</gene>
<dbReference type="AlphaFoldDB" id="A0A6G1FDG0"/>
<sequence>MASLELAAFVRLDLCHQDQTGGELPNEYGHVCALQHAKPGERRPNGSGASPSDWTWNGWTGPAHRVAELAVTVTCRETPTAASLPLVQLAAPETPPPPLMCACLYTPGAEPENDQAYD</sequence>
<evidence type="ECO:0000313" key="2">
    <source>
        <dbReference type="Proteomes" id="UP000479710"/>
    </source>
</evidence>
<protein>
    <submittedName>
        <fullName evidence="1">Uncharacterized protein</fullName>
    </submittedName>
</protein>
<name>A0A6G1FDG0_9ORYZ</name>
<dbReference type="Proteomes" id="UP000479710">
    <property type="component" value="Unassembled WGS sequence"/>
</dbReference>
<reference evidence="1 2" key="1">
    <citation type="submission" date="2019-11" db="EMBL/GenBank/DDBJ databases">
        <title>Whole genome sequence of Oryza granulata.</title>
        <authorList>
            <person name="Li W."/>
        </authorList>
    </citation>
    <scope>NUCLEOTIDE SEQUENCE [LARGE SCALE GENOMIC DNA]</scope>
    <source>
        <strain evidence="2">cv. Menghai</strain>
        <tissue evidence="1">Leaf</tissue>
    </source>
</reference>
<dbReference type="EMBL" id="SPHZ02000001">
    <property type="protein sequence ID" value="KAF0934950.1"/>
    <property type="molecule type" value="Genomic_DNA"/>
</dbReference>